<comment type="caution">
    <text evidence="2">The sequence shown here is derived from an EMBL/GenBank/DDBJ whole genome shotgun (WGS) entry which is preliminary data.</text>
</comment>
<dbReference type="PANTHER" id="PTHR34585:SF22">
    <property type="entry name" value="HELIX-TURN-HELIX DOMAIN-CONTAINING PROTEIN"/>
    <property type="match status" value="1"/>
</dbReference>
<sequence>MNLAILFILPPDICSIKSSNNRLKQHIMYVDGSDFEKWMERLSQKLNEIGKDLKSMINTTEVLEKDEKLLDNQDLVFLFKISYRSLQRYRTSGVLPYFMIGHKTYYRASDVREFIRRNFDNGTLRNFEGQL</sequence>
<reference evidence="2" key="1">
    <citation type="submission" date="2019-03" db="EMBL/GenBank/DDBJ databases">
        <title>Single cell metagenomics reveals metabolic interactions within the superorganism composed of flagellate Streblomastix strix and complex community of Bacteroidetes bacteria on its surface.</title>
        <authorList>
            <person name="Treitli S.C."/>
            <person name="Kolisko M."/>
            <person name="Husnik F."/>
            <person name="Keeling P."/>
            <person name="Hampl V."/>
        </authorList>
    </citation>
    <scope>NUCLEOTIDE SEQUENCE</scope>
    <source>
        <strain evidence="2">STM</strain>
    </source>
</reference>
<name>A0A5J4Q5Q4_9ZZZZ</name>
<dbReference type="Pfam" id="PF12728">
    <property type="entry name" value="HTH_17"/>
    <property type="match status" value="1"/>
</dbReference>
<gene>
    <name evidence="2" type="ORF">EZS27_032806</name>
</gene>
<dbReference type="PANTHER" id="PTHR34585">
    <property type="match status" value="1"/>
</dbReference>
<dbReference type="AlphaFoldDB" id="A0A5J4Q5Q4"/>
<dbReference type="InterPro" id="IPR009061">
    <property type="entry name" value="DNA-bd_dom_put_sf"/>
</dbReference>
<dbReference type="SUPFAM" id="SSF46955">
    <property type="entry name" value="Putative DNA-binding domain"/>
    <property type="match status" value="1"/>
</dbReference>
<accession>A0A5J4Q5Q4</accession>
<evidence type="ECO:0000313" key="2">
    <source>
        <dbReference type="EMBL" id="KAA6316967.1"/>
    </source>
</evidence>
<protein>
    <recommendedName>
        <fullName evidence="1">Helix-turn-helix domain-containing protein</fullName>
    </recommendedName>
</protein>
<dbReference type="InterPro" id="IPR041657">
    <property type="entry name" value="HTH_17"/>
</dbReference>
<organism evidence="2">
    <name type="scientific">termite gut metagenome</name>
    <dbReference type="NCBI Taxonomy" id="433724"/>
    <lineage>
        <taxon>unclassified sequences</taxon>
        <taxon>metagenomes</taxon>
        <taxon>organismal metagenomes</taxon>
    </lineage>
</organism>
<evidence type="ECO:0000259" key="1">
    <source>
        <dbReference type="Pfam" id="PF12728"/>
    </source>
</evidence>
<dbReference type="EMBL" id="SNRY01004687">
    <property type="protein sequence ID" value="KAA6316967.1"/>
    <property type="molecule type" value="Genomic_DNA"/>
</dbReference>
<proteinExistence type="predicted"/>
<feature type="domain" description="Helix-turn-helix" evidence="1">
    <location>
        <begin position="75"/>
        <end position="118"/>
    </location>
</feature>